<dbReference type="PANTHER" id="PTHR33498:SF1">
    <property type="entry name" value="TRANSPOSASE FOR INSERTION SEQUENCE ELEMENT IS1557"/>
    <property type="match status" value="1"/>
</dbReference>
<evidence type="ECO:0000313" key="3">
    <source>
        <dbReference type="Proteomes" id="UP000004470"/>
    </source>
</evidence>
<evidence type="ECO:0000313" key="2">
    <source>
        <dbReference type="EMBL" id="EFL94728.1"/>
    </source>
</evidence>
<dbReference type="PANTHER" id="PTHR33498">
    <property type="entry name" value="TRANSPOSASE FOR INSERTION SEQUENCE ELEMENT IS1557"/>
    <property type="match status" value="1"/>
</dbReference>
<dbReference type="HOGENOM" id="CLU_041900_5_4_9"/>
<dbReference type="Proteomes" id="UP000004470">
    <property type="component" value="Unassembled WGS sequence"/>
</dbReference>
<dbReference type="InterPro" id="IPR047951">
    <property type="entry name" value="Transpos_ISL3"/>
</dbReference>
<gene>
    <name evidence="2" type="ORF">HMPREF0623_1883</name>
</gene>
<dbReference type="InterPro" id="IPR002560">
    <property type="entry name" value="Transposase_DDE"/>
</dbReference>
<organism evidence="2 3">
    <name type="scientific">Pediococcus acidilactici DSM 20284</name>
    <dbReference type="NCBI Taxonomy" id="862514"/>
    <lineage>
        <taxon>Bacteria</taxon>
        <taxon>Bacillati</taxon>
        <taxon>Bacillota</taxon>
        <taxon>Bacilli</taxon>
        <taxon>Lactobacillales</taxon>
        <taxon>Lactobacillaceae</taxon>
        <taxon>Pediococcus</taxon>
        <taxon>Pediococcus acidilactici group</taxon>
    </lineage>
</organism>
<proteinExistence type="predicted"/>
<dbReference type="AlphaFoldDB" id="E0NIL0"/>
<dbReference type="EMBL" id="AEEG01000010">
    <property type="protein sequence ID" value="EFL94728.1"/>
    <property type="molecule type" value="Genomic_DNA"/>
</dbReference>
<accession>E0NIL0</accession>
<feature type="domain" description="Transposase IS204/IS1001/IS1096/IS1165 DDE" evidence="1">
    <location>
        <begin position="9"/>
        <end position="68"/>
    </location>
</feature>
<sequence length="82" mass="9911">MLQLLRTKTTTPYLRTLLNTFKTRVKSIVYALYSPLLNGRIEGTIRKIKQIQRTAYGYRNWQHLRDRIYIEFIFKTKKKTNS</sequence>
<name>E0NIL0_PEDAC</name>
<dbReference type="Pfam" id="PF01610">
    <property type="entry name" value="DDE_Tnp_ISL3"/>
    <property type="match status" value="1"/>
</dbReference>
<keyword evidence="3" id="KW-1185">Reference proteome</keyword>
<comment type="caution">
    <text evidence="2">The sequence shown here is derived from an EMBL/GenBank/DDBJ whole genome shotgun (WGS) entry which is preliminary data.</text>
</comment>
<reference evidence="2" key="1">
    <citation type="submission" date="2010-07" db="EMBL/GenBank/DDBJ databases">
        <authorList>
            <person name="Muzny D."/>
            <person name="Qin X."/>
            <person name="Deng J."/>
            <person name="Jiang H."/>
            <person name="Liu Y."/>
            <person name="Qu J."/>
            <person name="Song X.-Z."/>
            <person name="Zhang L."/>
            <person name="Thornton R."/>
            <person name="Coyle M."/>
            <person name="Francisco L."/>
            <person name="Jackson L."/>
            <person name="Javaid M."/>
            <person name="Korchina V."/>
            <person name="Kovar C."/>
            <person name="Mata R."/>
            <person name="Mathew T."/>
            <person name="Ngo R."/>
            <person name="Nguyen L."/>
            <person name="Nguyen N."/>
            <person name="Okwuonu G."/>
            <person name="Ongeri F."/>
            <person name="Pham C."/>
            <person name="Simmons D."/>
            <person name="Wilczek-Boney K."/>
            <person name="Hale W."/>
            <person name="Jakkamsetti A."/>
            <person name="Pham P."/>
            <person name="Ruth R."/>
            <person name="San Lucas F."/>
            <person name="Warren J."/>
            <person name="Zhang J."/>
            <person name="Zhao Z."/>
            <person name="Zhou C."/>
            <person name="Zhu D."/>
            <person name="Lee S."/>
            <person name="Bess C."/>
            <person name="Blankenburg K."/>
            <person name="Forbes L."/>
            <person name="Fu Q."/>
            <person name="Gubbala S."/>
            <person name="Hirani K."/>
            <person name="Jayaseelan J.C."/>
            <person name="Lara F."/>
            <person name="Munidasa M."/>
            <person name="Palculict T."/>
            <person name="Patil S."/>
            <person name="Pu L.-L."/>
            <person name="Saada N."/>
            <person name="Tang L."/>
            <person name="Weissenberger G."/>
            <person name="Zhu Y."/>
            <person name="Hemphill L."/>
            <person name="Shang Y."/>
            <person name="Youmans B."/>
            <person name="Ayvaz T."/>
            <person name="Ross M."/>
            <person name="Santibanez J."/>
            <person name="Aqrawi P."/>
            <person name="Gross S."/>
            <person name="Joshi V."/>
            <person name="Fowler G."/>
            <person name="Nazareth L."/>
            <person name="Reid J."/>
            <person name="Worley K."/>
            <person name="Petrosino J."/>
            <person name="Highlander S."/>
            <person name="Gibbs R."/>
        </authorList>
    </citation>
    <scope>NUCLEOTIDE SEQUENCE [LARGE SCALE GENOMIC DNA]</scope>
    <source>
        <strain evidence="2">DSM 20284</strain>
    </source>
</reference>
<evidence type="ECO:0000259" key="1">
    <source>
        <dbReference type="Pfam" id="PF01610"/>
    </source>
</evidence>
<protein>
    <recommendedName>
        <fullName evidence="1">Transposase IS204/IS1001/IS1096/IS1165 DDE domain-containing protein</fullName>
    </recommendedName>
</protein>